<dbReference type="AlphaFoldDB" id="A0A2I0R5R2"/>
<sequence>MKKIVFIFCAVQILVSCTNERNHKEEVKKESEKTVKETENGNLDSLPNAKWNGEYMKIEDTDEPPRRKQSLGSEYFNMGKVDFKIGEYHLDIKMFKKKKNILTFTTQSVTALIKSAFNDQIKLHFVKENIVSQPKGKFIVDSKQQKNKSVSMTLKTGNNQSFVLEEGEGEIIEFSPRLGTLNVKIKGVFIDKNGEKHKGTGKINMNFEGATMTAI</sequence>
<gene>
    <name evidence="1" type="ORF">CW751_00855</name>
</gene>
<dbReference type="OrthoDB" id="1467030at2"/>
<dbReference type="EMBL" id="PJNI01000001">
    <property type="protein sequence ID" value="PKR81917.1"/>
    <property type="molecule type" value="Genomic_DNA"/>
</dbReference>
<evidence type="ECO:0000313" key="2">
    <source>
        <dbReference type="Proteomes" id="UP000236654"/>
    </source>
</evidence>
<comment type="caution">
    <text evidence="1">The sequence shown here is derived from an EMBL/GenBank/DDBJ whole genome shotgun (WGS) entry which is preliminary data.</text>
</comment>
<dbReference type="RefSeq" id="WP_101333063.1">
    <property type="nucleotide sequence ID" value="NZ_PJNI01000001.1"/>
</dbReference>
<keyword evidence="2" id="KW-1185">Reference proteome</keyword>
<dbReference type="Proteomes" id="UP000236654">
    <property type="component" value="Unassembled WGS sequence"/>
</dbReference>
<protein>
    <recommendedName>
        <fullName evidence="3">Lipoprotein</fullName>
    </recommendedName>
</protein>
<name>A0A2I0R5R2_9FLAO</name>
<dbReference type="PROSITE" id="PS51257">
    <property type="entry name" value="PROKAR_LIPOPROTEIN"/>
    <property type="match status" value="1"/>
</dbReference>
<organism evidence="1 2">
    <name type="scientific">Brumimicrobium salinarum</name>
    <dbReference type="NCBI Taxonomy" id="2058658"/>
    <lineage>
        <taxon>Bacteria</taxon>
        <taxon>Pseudomonadati</taxon>
        <taxon>Bacteroidota</taxon>
        <taxon>Flavobacteriia</taxon>
        <taxon>Flavobacteriales</taxon>
        <taxon>Crocinitomicaceae</taxon>
        <taxon>Brumimicrobium</taxon>
    </lineage>
</organism>
<evidence type="ECO:0000313" key="1">
    <source>
        <dbReference type="EMBL" id="PKR81917.1"/>
    </source>
</evidence>
<reference evidence="1 2" key="1">
    <citation type="submission" date="2017-12" db="EMBL/GenBank/DDBJ databases">
        <title>The draft genome sequence of Brumimicrobium saltpan LHR20.</title>
        <authorList>
            <person name="Do Z.-J."/>
            <person name="Luo H.-R."/>
        </authorList>
    </citation>
    <scope>NUCLEOTIDE SEQUENCE [LARGE SCALE GENOMIC DNA]</scope>
    <source>
        <strain evidence="1 2">LHR20</strain>
    </source>
</reference>
<proteinExistence type="predicted"/>
<accession>A0A2I0R5R2</accession>
<evidence type="ECO:0008006" key="3">
    <source>
        <dbReference type="Google" id="ProtNLM"/>
    </source>
</evidence>